<dbReference type="AlphaFoldDB" id="A0A1T4JZI6"/>
<evidence type="ECO:0000256" key="1">
    <source>
        <dbReference type="SAM" id="Phobius"/>
    </source>
</evidence>
<dbReference type="InterPro" id="IPR029787">
    <property type="entry name" value="Nucleotide_cyclase"/>
</dbReference>
<gene>
    <name evidence="3" type="ORF">SAMN02745110_00052</name>
</gene>
<keyword evidence="1" id="KW-0812">Transmembrane</keyword>
<dbReference type="Gene3D" id="3.30.70.270">
    <property type="match status" value="1"/>
</dbReference>
<dbReference type="SUPFAM" id="SSF55073">
    <property type="entry name" value="Nucleotide cyclase"/>
    <property type="match status" value="1"/>
</dbReference>
<dbReference type="InterPro" id="IPR000160">
    <property type="entry name" value="GGDEF_dom"/>
</dbReference>
<dbReference type="PANTHER" id="PTHR45138">
    <property type="entry name" value="REGULATORY COMPONENTS OF SENSORY TRANSDUCTION SYSTEM"/>
    <property type="match status" value="1"/>
</dbReference>
<dbReference type="RefSeq" id="WP_078785748.1">
    <property type="nucleotide sequence ID" value="NZ_FMTO01000002.1"/>
</dbReference>
<dbReference type="Pfam" id="PF00990">
    <property type="entry name" value="GGDEF"/>
    <property type="match status" value="1"/>
</dbReference>
<keyword evidence="4" id="KW-1185">Reference proteome</keyword>
<feature type="domain" description="GGDEF" evidence="2">
    <location>
        <begin position="227"/>
        <end position="356"/>
    </location>
</feature>
<dbReference type="SMART" id="SM00267">
    <property type="entry name" value="GGDEF"/>
    <property type="match status" value="1"/>
</dbReference>
<dbReference type="CDD" id="cd01949">
    <property type="entry name" value="GGDEF"/>
    <property type="match status" value="1"/>
</dbReference>
<dbReference type="PANTHER" id="PTHR45138:SF9">
    <property type="entry name" value="DIGUANYLATE CYCLASE DGCM-RELATED"/>
    <property type="match status" value="1"/>
</dbReference>
<keyword evidence="1" id="KW-0472">Membrane</keyword>
<dbReference type="InterPro" id="IPR050469">
    <property type="entry name" value="Diguanylate_Cyclase"/>
</dbReference>
<proteinExistence type="predicted"/>
<evidence type="ECO:0000313" key="3">
    <source>
        <dbReference type="EMBL" id="SJZ35548.1"/>
    </source>
</evidence>
<reference evidence="3 4" key="1">
    <citation type="submission" date="2017-02" db="EMBL/GenBank/DDBJ databases">
        <authorList>
            <person name="Peterson S.W."/>
        </authorList>
    </citation>
    <scope>NUCLEOTIDE SEQUENCE [LARGE SCALE GENOMIC DNA]</scope>
    <source>
        <strain evidence="3 4">ATCC 17233</strain>
    </source>
</reference>
<dbReference type="GO" id="GO:0043709">
    <property type="term" value="P:cell adhesion involved in single-species biofilm formation"/>
    <property type="evidence" value="ECO:0007669"/>
    <property type="project" value="TreeGrafter"/>
</dbReference>
<sequence>MGLKNFICKDVRNQNEPKRGIVTLRIIYIVMMVAFLLDLVIAGWGAVKYSPYKIGLIFAAIIILFAITYNSSTKVSLTLFLMFTFIFSLSLIPCFGWSAGMQNYFITMLMMCYFAVHAGMAFKIVLTLLVLCVRIVTIFIYSGTLPETEISEVSGKMIQSVNISAVFLLTVIISYIYSHRENIEESKLMKYNDSLAREANTDRLTGLYNRRYASDYLDSVKKAGTLGAISICIADIDFFKKVNDTYGHDAGDLVLKSMAEILRNECGENCLVSRWGGEEFLLIFSGVNGDDAFTMLDTLRKKIKNHVFTFGEQEISVTMTFGLTEYDFSGNIDKTIKEADEKLYRGKTGGRDRVVY</sequence>
<accession>A0A1T4JZI6</accession>
<feature type="transmembrane region" description="Helical" evidence="1">
    <location>
        <begin position="157"/>
        <end position="177"/>
    </location>
</feature>
<feature type="transmembrane region" description="Helical" evidence="1">
    <location>
        <begin position="21"/>
        <end position="46"/>
    </location>
</feature>
<feature type="transmembrane region" description="Helical" evidence="1">
    <location>
        <begin position="77"/>
        <end position="98"/>
    </location>
</feature>
<dbReference type="FunFam" id="3.30.70.270:FF:000001">
    <property type="entry name" value="Diguanylate cyclase domain protein"/>
    <property type="match status" value="1"/>
</dbReference>
<dbReference type="PROSITE" id="PS50887">
    <property type="entry name" value="GGDEF"/>
    <property type="match status" value="1"/>
</dbReference>
<evidence type="ECO:0000313" key="4">
    <source>
        <dbReference type="Proteomes" id="UP000189857"/>
    </source>
</evidence>
<dbReference type="GO" id="GO:1902201">
    <property type="term" value="P:negative regulation of bacterial-type flagellum-dependent cell motility"/>
    <property type="evidence" value="ECO:0007669"/>
    <property type="project" value="TreeGrafter"/>
</dbReference>
<keyword evidence="1" id="KW-1133">Transmembrane helix</keyword>
<dbReference type="InterPro" id="IPR043128">
    <property type="entry name" value="Rev_trsase/Diguanyl_cyclase"/>
</dbReference>
<organism evidence="3 4">
    <name type="scientific">Eubacterium ruminantium</name>
    <dbReference type="NCBI Taxonomy" id="42322"/>
    <lineage>
        <taxon>Bacteria</taxon>
        <taxon>Bacillati</taxon>
        <taxon>Bacillota</taxon>
        <taxon>Clostridia</taxon>
        <taxon>Eubacteriales</taxon>
        <taxon>Eubacteriaceae</taxon>
        <taxon>Eubacterium</taxon>
    </lineage>
</organism>
<dbReference type="GO" id="GO:0005886">
    <property type="term" value="C:plasma membrane"/>
    <property type="evidence" value="ECO:0007669"/>
    <property type="project" value="TreeGrafter"/>
</dbReference>
<dbReference type="Proteomes" id="UP000189857">
    <property type="component" value="Unassembled WGS sequence"/>
</dbReference>
<dbReference type="GO" id="GO:0052621">
    <property type="term" value="F:diguanylate cyclase activity"/>
    <property type="evidence" value="ECO:0007669"/>
    <property type="project" value="TreeGrafter"/>
</dbReference>
<dbReference type="OrthoDB" id="185601at2"/>
<dbReference type="EMBL" id="FUXA01000003">
    <property type="protein sequence ID" value="SJZ35548.1"/>
    <property type="molecule type" value="Genomic_DNA"/>
</dbReference>
<protein>
    <submittedName>
        <fullName evidence="3">Diguanylate cyclase (GGDEF) domain-containing protein</fullName>
    </submittedName>
</protein>
<name>A0A1T4JZI6_9FIRM</name>
<evidence type="ECO:0000259" key="2">
    <source>
        <dbReference type="PROSITE" id="PS50887"/>
    </source>
</evidence>
<feature type="transmembrane region" description="Helical" evidence="1">
    <location>
        <begin position="52"/>
        <end position="70"/>
    </location>
</feature>
<dbReference type="NCBIfam" id="TIGR00254">
    <property type="entry name" value="GGDEF"/>
    <property type="match status" value="1"/>
</dbReference>